<organism evidence="1 2">
    <name type="scientific">Cyanidiococcus yangmingshanensis</name>
    <dbReference type="NCBI Taxonomy" id="2690220"/>
    <lineage>
        <taxon>Eukaryota</taxon>
        <taxon>Rhodophyta</taxon>
        <taxon>Bangiophyceae</taxon>
        <taxon>Cyanidiales</taxon>
        <taxon>Cyanidiaceae</taxon>
        <taxon>Cyanidiococcus</taxon>
    </lineage>
</organism>
<dbReference type="AlphaFoldDB" id="A0A7J7IN24"/>
<gene>
    <name evidence="1" type="ORF">F1559_003631</name>
</gene>
<proteinExistence type="predicted"/>
<evidence type="ECO:0000313" key="2">
    <source>
        <dbReference type="Proteomes" id="UP000530660"/>
    </source>
</evidence>
<comment type="caution">
    <text evidence="1">The sequence shown here is derived from an EMBL/GenBank/DDBJ whole genome shotgun (WGS) entry which is preliminary data.</text>
</comment>
<protein>
    <submittedName>
        <fullName evidence="1">Uncharacterized protein</fullName>
    </submittedName>
</protein>
<keyword evidence="2" id="KW-1185">Reference proteome</keyword>
<name>A0A7J7IN24_9RHOD</name>
<evidence type="ECO:0000313" key="1">
    <source>
        <dbReference type="EMBL" id="KAF6004516.1"/>
    </source>
</evidence>
<sequence>MVSSHEEDIASIAHRLDFGADMENSLDQTSLSRQNYPDEDYSGSKLHFVRGRKRGRILCQHVEEALLGAHDSKTALDSPEKIHGESFRQQSLEACTPEKNRFGVENHGLDLSFGDSLPYSQDIPLLQTPEKPISHQNFIQRSSATYSEADIHDKGPSLTKAVQTEHEAARIIPKKRSLGTRFANLVASQREREIYLAKRSRIEFRSSESTANGRRKRMRVLRFWRGETVEYSLNERLRFPTLNVAVIAPASPRDMLPSVRRRFASEAPKSGFRAFCQSRVVSPERAAFYNDILPRSTLASP</sequence>
<accession>A0A7J7IN24</accession>
<dbReference type="Proteomes" id="UP000530660">
    <property type="component" value="Unassembled WGS sequence"/>
</dbReference>
<dbReference type="EMBL" id="VWRR01000003">
    <property type="protein sequence ID" value="KAF6004516.1"/>
    <property type="molecule type" value="Genomic_DNA"/>
</dbReference>
<reference evidence="1 2" key="1">
    <citation type="journal article" date="2020" name="J. Phycol.">
        <title>Comparative genome analysis reveals Cyanidiococcus gen. nov., a new extremophilic red algal genus sister to Cyanidioschyzon (Cyanidioschyzonaceae, Rhodophyta).</title>
        <authorList>
            <person name="Liu S.-L."/>
            <person name="Chiang Y.-R."/>
            <person name="Yoon H.S."/>
            <person name="Fu H.-Y."/>
        </authorList>
    </citation>
    <scope>NUCLEOTIDE SEQUENCE [LARGE SCALE GENOMIC DNA]</scope>
    <source>
        <strain evidence="1 2">THAL066</strain>
    </source>
</reference>
<dbReference type="OrthoDB" id="10528826at2759"/>